<protein>
    <submittedName>
        <fullName evidence="1">Uncharacterized protein</fullName>
    </submittedName>
</protein>
<dbReference type="AlphaFoldDB" id="A0ABD2BK53"/>
<dbReference type="EMBL" id="JAYRBN010000075">
    <property type="protein sequence ID" value="KAL2732753.1"/>
    <property type="molecule type" value="Genomic_DNA"/>
</dbReference>
<dbReference type="Proteomes" id="UP001607303">
    <property type="component" value="Unassembled WGS sequence"/>
</dbReference>
<keyword evidence="2" id="KW-1185">Reference proteome</keyword>
<gene>
    <name evidence="1" type="ORF">V1477_014994</name>
</gene>
<organism evidence="1 2">
    <name type="scientific">Vespula maculifrons</name>
    <name type="common">Eastern yellow jacket</name>
    <name type="synonym">Wasp</name>
    <dbReference type="NCBI Taxonomy" id="7453"/>
    <lineage>
        <taxon>Eukaryota</taxon>
        <taxon>Metazoa</taxon>
        <taxon>Ecdysozoa</taxon>
        <taxon>Arthropoda</taxon>
        <taxon>Hexapoda</taxon>
        <taxon>Insecta</taxon>
        <taxon>Pterygota</taxon>
        <taxon>Neoptera</taxon>
        <taxon>Endopterygota</taxon>
        <taxon>Hymenoptera</taxon>
        <taxon>Apocrita</taxon>
        <taxon>Aculeata</taxon>
        <taxon>Vespoidea</taxon>
        <taxon>Vespidae</taxon>
        <taxon>Vespinae</taxon>
        <taxon>Vespula</taxon>
    </lineage>
</organism>
<proteinExistence type="predicted"/>
<evidence type="ECO:0000313" key="1">
    <source>
        <dbReference type="EMBL" id="KAL2732753.1"/>
    </source>
</evidence>
<reference evidence="1 2" key="1">
    <citation type="journal article" date="2024" name="Ann. Entomol. Soc. Am.">
        <title>Genomic analyses of the southern and eastern yellowjacket wasps (Hymenoptera: Vespidae) reveal evolutionary signatures of social life.</title>
        <authorList>
            <person name="Catto M.A."/>
            <person name="Caine P.B."/>
            <person name="Orr S.E."/>
            <person name="Hunt B.G."/>
            <person name="Goodisman M.A.D."/>
        </authorList>
    </citation>
    <scope>NUCLEOTIDE SEQUENCE [LARGE SCALE GENOMIC DNA]</scope>
    <source>
        <strain evidence="1">232</strain>
        <tissue evidence="1">Head and thorax</tissue>
    </source>
</reference>
<sequence length="226" mass="25710">MAASPYELFTDMNSYRNDLHDIRITSIRTRGRCVFTSTKTTFPLTLTIIGIVLLWISTSQDRSSLSTWFSFGFRRVKIEAVFPHGNSSPLDFDEYTSEVPQDFFPVSNNEELKQNFIAIARVAMKVSASLKRISTNFDVDLPHFQPTTNHPPSISTYIADECFGAIAELLKYREKVIKLELSKITKRIENSNCSVHEDEPVGLQMQQPPRGETWVGITCDVYKSKS</sequence>
<evidence type="ECO:0000313" key="2">
    <source>
        <dbReference type="Proteomes" id="UP001607303"/>
    </source>
</evidence>
<comment type="caution">
    <text evidence="1">The sequence shown here is derived from an EMBL/GenBank/DDBJ whole genome shotgun (WGS) entry which is preliminary data.</text>
</comment>
<accession>A0ABD2BK53</accession>
<name>A0ABD2BK53_VESMC</name>